<dbReference type="Proteomes" id="UP000676079">
    <property type="component" value="Chromosome"/>
</dbReference>
<evidence type="ECO:0000256" key="1">
    <source>
        <dbReference type="SAM" id="MobiDB-lite"/>
    </source>
</evidence>
<protein>
    <submittedName>
        <fullName evidence="2">Class I SAM-dependent methyltransferase</fullName>
    </submittedName>
</protein>
<dbReference type="GO" id="GO:0008168">
    <property type="term" value="F:methyltransferase activity"/>
    <property type="evidence" value="ECO:0007669"/>
    <property type="project" value="UniProtKB-KW"/>
</dbReference>
<proteinExistence type="predicted"/>
<keyword evidence="3" id="KW-1185">Reference proteome</keyword>
<feature type="region of interest" description="Disordered" evidence="1">
    <location>
        <begin position="228"/>
        <end position="249"/>
    </location>
</feature>
<dbReference type="Gene3D" id="3.40.50.150">
    <property type="entry name" value="Vaccinia Virus protein VP39"/>
    <property type="match status" value="1"/>
</dbReference>
<name>A0ABX8BTB5_9ACTN</name>
<dbReference type="InterPro" id="IPR029063">
    <property type="entry name" value="SAM-dependent_MTases_sf"/>
</dbReference>
<organism evidence="2 3">
    <name type="scientific">Nocardiopsis changdeensis</name>
    <dbReference type="NCBI Taxonomy" id="2831969"/>
    <lineage>
        <taxon>Bacteria</taxon>
        <taxon>Bacillati</taxon>
        <taxon>Actinomycetota</taxon>
        <taxon>Actinomycetes</taxon>
        <taxon>Streptosporangiales</taxon>
        <taxon>Nocardiopsidaceae</taxon>
        <taxon>Nocardiopsis</taxon>
    </lineage>
</organism>
<accession>A0ABX8BTB5</accession>
<keyword evidence="2" id="KW-0489">Methyltransferase</keyword>
<dbReference type="SUPFAM" id="SSF53335">
    <property type="entry name" value="S-adenosyl-L-methionine-dependent methyltransferases"/>
    <property type="match status" value="1"/>
</dbReference>
<sequence length="249" mass="27499">MPTIDLDHISTLYRTHRDGLAHARDHIRALPATPAPAPAPHDIEAEITYLLVRHHAPDHVVRIGTAHSTATAWTLAALHHNGTGRLHTFDTHDPHPHHLPPGMDPDRWTHTKGDVRAKLTHLPEHTGLLALDSTHGGWFARWYLHHLLPTLDPHTPIAVHGVFQHPHTPPFTEGALVLSWLANNTTGYFTASAARAPHTHRALTDLKASLGLDAPLHPTRTDPAIFFHLPTRPHPASPATTRPRAHATR</sequence>
<dbReference type="EMBL" id="CP074133">
    <property type="protein sequence ID" value="QUX25485.1"/>
    <property type="molecule type" value="Genomic_DNA"/>
</dbReference>
<dbReference type="GO" id="GO:0032259">
    <property type="term" value="P:methylation"/>
    <property type="evidence" value="ECO:0007669"/>
    <property type="project" value="UniProtKB-KW"/>
</dbReference>
<evidence type="ECO:0000313" key="2">
    <source>
        <dbReference type="EMBL" id="QUX25485.1"/>
    </source>
</evidence>
<keyword evidence="2" id="KW-0808">Transferase</keyword>
<dbReference type="RefSeq" id="WP_220561042.1">
    <property type="nucleotide sequence ID" value="NZ_CP074133.1"/>
</dbReference>
<gene>
    <name evidence="2" type="ORF">KGD84_15310</name>
</gene>
<dbReference type="Pfam" id="PF13578">
    <property type="entry name" value="Methyltransf_24"/>
    <property type="match status" value="1"/>
</dbReference>
<reference evidence="2 3" key="1">
    <citation type="submission" date="2021-05" db="EMBL/GenBank/DDBJ databases">
        <title>Direct Submission.</title>
        <authorList>
            <person name="Li K."/>
            <person name="Gao J."/>
        </authorList>
    </citation>
    <scope>NUCLEOTIDE SEQUENCE [LARGE SCALE GENOMIC DNA]</scope>
    <source>
        <strain evidence="2 3">Mg02</strain>
    </source>
</reference>
<evidence type="ECO:0000313" key="3">
    <source>
        <dbReference type="Proteomes" id="UP000676079"/>
    </source>
</evidence>